<keyword evidence="2" id="KW-1185">Reference proteome</keyword>
<name>A0ABR7ISP3_9CLOT</name>
<reference evidence="1 2" key="1">
    <citation type="submission" date="2020-08" db="EMBL/GenBank/DDBJ databases">
        <title>Genome public.</title>
        <authorList>
            <person name="Liu C."/>
            <person name="Sun Q."/>
        </authorList>
    </citation>
    <scope>NUCLEOTIDE SEQUENCE [LARGE SCALE GENOMIC DNA]</scope>
    <source>
        <strain evidence="1 2">NSJ-27</strain>
    </source>
</reference>
<proteinExistence type="predicted"/>
<evidence type="ECO:0000313" key="1">
    <source>
        <dbReference type="EMBL" id="MBC5788039.1"/>
    </source>
</evidence>
<dbReference type="Pfam" id="PF18937">
    <property type="entry name" value="DUF5685"/>
    <property type="match status" value="1"/>
</dbReference>
<gene>
    <name evidence="1" type="ORF">H8Z77_08420</name>
</gene>
<accession>A0ABR7ISP3</accession>
<protein>
    <recommendedName>
        <fullName evidence="3">Polyprenyl synthetase</fullName>
    </recommendedName>
</protein>
<dbReference type="Proteomes" id="UP000649151">
    <property type="component" value="Unassembled WGS sequence"/>
</dbReference>
<comment type="caution">
    <text evidence="1">The sequence shown here is derived from an EMBL/GenBank/DDBJ whole genome shotgun (WGS) entry which is preliminary data.</text>
</comment>
<dbReference type="EMBL" id="JACOQK010000001">
    <property type="protein sequence ID" value="MBC5788039.1"/>
    <property type="molecule type" value="Genomic_DNA"/>
</dbReference>
<dbReference type="InterPro" id="IPR043740">
    <property type="entry name" value="DUF5685"/>
</dbReference>
<evidence type="ECO:0000313" key="2">
    <source>
        <dbReference type="Proteomes" id="UP000649151"/>
    </source>
</evidence>
<evidence type="ECO:0008006" key="3">
    <source>
        <dbReference type="Google" id="ProtNLM"/>
    </source>
</evidence>
<sequence length="299" mass="34356">MFGYVKPYKPELKIAEFEWYKGIYCGLCKQMGRLYGPIARMMLSYDMTFLALVSLSLKDQCHGLKRQVCIAHPLTKKNCMCACDDLSFAAHTAMIMAYYKVKDNIRDSGFWGKIKYALALPVVSFTHRKAKKCQPEMEEAVAAMMEQQWKAEQEMVTSIDRASDPTATALGKIAAMLGTDEKQKYILQKVGYMLGKYIYLIDALDDLEDDIKTGNYNPYLLKFHTKQPTEEQKKEIIQYAVEVTNLTIAQLAAAYELLDIKRFKPILDNIIYLGLKDTRTIILQKREKQNDRSISDSWN</sequence>
<dbReference type="RefSeq" id="WP_186996731.1">
    <property type="nucleotide sequence ID" value="NZ_JACOQK010000001.1"/>
</dbReference>
<organism evidence="1 2">
    <name type="scientific">Clostridium facile</name>
    <dbReference type="NCBI Taxonomy" id="2763035"/>
    <lineage>
        <taxon>Bacteria</taxon>
        <taxon>Bacillati</taxon>
        <taxon>Bacillota</taxon>
        <taxon>Clostridia</taxon>
        <taxon>Eubacteriales</taxon>
        <taxon>Clostridiaceae</taxon>
        <taxon>Clostridium</taxon>
    </lineage>
</organism>